<dbReference type="EMBL" id="JACHMN010000003">
    <property type="protein sequence ID" value="MBB5872795.1"/>
    <property type="molecule type" value="Genomic_DNA"/>
</dbReference>
<feature type="transmembrane region" description="Helical" evidence="1">
    <location>
        <begin position="137"/>
        <end position="162"/>
    </location>
</feature>
<feature type="transmembrane region" description="Helical" evidence="1">
    <location>
        <begin position="57"/>
        <end position="82"/>
    </location>
</feature>
<feature type="transmembrane region" description="Helical" evidence="1">
    <location>
        <begin position="306"/>
        <end position="323"/>
    </location>
</feature>
<dbReference type="Pfam" id="PF19814">
    <property type="entry name" value="DUF6297"/>
    <property type="match status" value="1"/>
</dbReference>
<comment type="caution">
    <text evidence="2">The sequence shown here is derived from an EMBL/GenBank/DDBJ whole genome shotgun (WGS) entry which is preliminary data.</text>
</comment>
<organism evidence="2 3">
    <name type="scientific">Allocatelliglobosispora scoriae</name>
    <dbReference type="NCBI Taxonomy" id="643052"/>
    <lineage>
        <taxon>Bacteria</taxon>
        <taxon>Bacillati</taxon>
        <taxon>Actinomycetota</taxon>
        <taxon>Actinomycetes</taxon>
        <taxon>Micromonosporales</taxon>
        <taxon>Micromonosporaceae</taxon>
        <taxon>Allocatelliglobosispora</taxon>
    </lineage>
</organism>
<feature type="transmembrane region" description="Helical" evidence="1">
    <location>
        <begin position="369"/>
        <end position="390"/>
    </location>
</feature>
<protein>
    <submittedName>
        <fullName evidence="2">Uncharacterized protein</fullName>
    </submittedName>
</protein>
<feature type="transmembrane region" description="Helical" evidence="1">
    <location>
        <begin position="475"/>
        <end position="494"/>
    </location>
</feature>
<keyword evidence="1" id="KW-0812">Transmembrane</keyword>
<name>A0A841BYP9_9ACTN</name>
<keyword evidence="1" id="KW-0472">Membrane</keyword>
<accession>A0A841BYP9</accession>
<feature type="transmembrane region" description="Helical" evidence="1">
    <location>
        <begin position="169"/>
        <end position="190"/>
    </location>
</feature>
<sequence>MSATSAARALIRSHQAHRSWSDRYLALFGSGIVIALVAVPVLAVINRLERVGPQADPTLIVIAVALVVLGFAALLSLARLVGPVVVRPADAAWLVPSPLPRRAVLAPSVSLVLLIAALVGSALGIVGLAALGAPDAVAARAGMAAGIGAAVAVALVCIALLAQPRDSPWLRVIAACATVAALGVAAIAAGRPAIGRPDAVVDLPLISPDAVLVVLGGTVVIAFALVLTSWRALTTFPARCVVDAAGRWGSATDAMLGLEPAFVARAAEDRYWSGRRLRSRRWPRLPPALAIAWADWRMLGRRPGRLAVLLPSAALPALLAMVLGRHIAVLLLLGAGTLAVAACGTAGLRRDTGDTGLRRMIGHSGWRVGSARLLLPGLLGGAWLAVALALADGAGGLPDRPWWAFGPVAAPVIAVAAVRMAQRGMIDHASTPIVMPMTGSFIPAGWLVWMLSGLDVAVLGCLPLLLALAGAPAGLGPYLVAQALLSALVTAASLRWST</sequence>
<dbReference type="Proteomes" id="UP000587527">
    <property type="component" value="Unassembled WGS sequence"/>
</dbReference>
<feature type="transmembrane region" description="Helical" evidence="1">
    <location>
        <begin position="103"/>
        <end position="131"/>
    </location>
</feature>
<gene>
    <name evidence="2" type="ORF">F4553_006229</name>
</gene>
<feature type="transmembrane region" description="Helical" evidence="1">
    <location>
        <begin position="402"/>
        <end position="421"/>
    </location>
</feature>
<keyword evidence="3" id="KW-1185">Reference proteome</keyword>
<feature type="transmembrane region" description="Helical" evidence="1">
    <location>
        <begin position="210"/>
        <end position="230"/>
    </location>
</feature>
<evidence type="ECO:0000313" key="2">
    <source>
        <dbReference type="EMBL" id="MBB5872795.1"/>
    </source>
</evidence>
<evidence type="ECO:0000256" key="1">
    <source>
        <dbReference type="SAM" id="Phobius"/>
    </source>
</evidence>
<proteinExistence type="predicted"/>
<reference evidence="2 3" key="1">
    <citation type="submission" date="2020-08" db="EMBL/GenBank/DDBJ databases">
        <title>Sequencing the genomes of 1000 actinobacteria strains.</title>
        <authorList>
            <person name="Klenk H.-P."/>
        </authorList>
    </citation>
    <scope>NUCLEOTIDE SEQUENCE [LARGE SCALE GENOMIC DNA]</scope>
    <source>
        <strain evidence="2 3">DSM 45362</strain>
    </source>
</reference>
<keyword evidence="1" id="KW-1133">Transmembrane helix</keyword>
<dbReference type="InterPro" id="IPR046264">
    <property type="entry name" value="DUF6297"/>
</dbReference>
<feature type="transmembrane region" description="Helical" evidence="1">
    <location>
        <begin position="441"/>
        <end position="469"/>
    </location>
</feature>
<feature type="transmembrane region" description="Helical" evidence="1">
    <location>
        <begin position="329"/>
        <end position="348"/>
    </location>
</feature>
<dbReference type="AlphaFoldDB" id="A0A841BYP9"/>
<feature type="transmembrane region" description="Helical" evidence="1">
    <location>
        <begin position="24"/>
        <end position="45"/>
    </location>
</feature>
<evidence type="ECO:0000313" key="3">
    <source>
        <dbReference type="Proteomes" id="UP000587527"/>
    </source>
</evidence>
<dbReference type="RefSeq" id="WP_184842975.1">
    <property type="nucleotide sequence ID" value="NZ_JACHMN010000003.1"/>
</dbReference>